<sequence>MIDRLVFDTEPLIAYLDDEAGSDTVEGWIDRVAAGEIDGYISPITKTEVLYVGTRVGFREADLRASLTRLEELGVAVHDPQACWDTAATLKRTGTMALGDAYALATAIDVDGTLLIGADADLDSVDASVERFRTEAV</sequence>
<proteinExistence type="predicted"/>
<evidence type="ECO:0000259" key="1">
    <source>
        <dbReference type="Pfam" id="PF01850"/>
    </source>
</evidence>
<dbReference type="RefSeq" id="WP_142442572.1">
    <property type="nucleotide sequence ID" value="NZ_SESI01000001.1"/>
</dbReference>
<dbReference type="Gene3D" id="3.40.50.1010">
    <property type="entry name" value="5'-nuclease"/>
    <property type="match status" value="1"/>
</dbReference>
<organism evidence="2 3">
    <name type="scientific">Halonotius roseus</name>
    <dbReference type="NCBI Taxonomy" id="2511997"/>
    <lineage>
        <taxon>Archaea</taxon>
        <taxon>Methanobacteriati</taxon>
        <taxon>Methanobacteriota</taxon>
        <taxon>Stenosarchaea group</taxon>
        <taxon>Halobacteria</taxon>
        <taxon>Halobacteriales</taxon>
        <taxon>Haloferacaceae</taxon>
        <taxon>Halonotius</taxon>
    </lineage>
</organism>
<gene>
    <name evidence="2" type="ORF">EWF95_02985</name>
</gene>
<dbReference type="InterPro" id="IPR029060">
    <property type="entry name" value="PIN-like_dom_sf"/>
</dbReference>
<name>A0A544QR53_9EURY</name>
<dbReference type="OrthoDB" id="220712at2157"/>
<dbReference type="EMBL" id="SESI01000001">
    <property type="protein sequence ID" value="TQQ81920.1"/>
    <property type="molecule type" value="Genomic_DNA"/>
</dbReference>
<reference evidence="2 3" key="1">
    <citation type="submission" date="2019-02" db="EMBL/GenBank/DDBJ databases">
        <title>Halonotius sp. a new haloqrchaeon isolated from saline water.</title>
        <authorList>
            <person name="Duran-Viseras A."/>
            <person name="Sanchez-Porro C."/>
            <person name="Ventosa A."/>
        </authorList>
    </citation>
    <scope>NUCLEOTIDE SEQUENCE [LARGE SCALE GENOMIC DNA]</scope>
    <source>
        <strain evidence="2 3">F9-27</strain>
    </source>
</reference>
<feature type="domain" description="PIN" evidence="1">
    <location>
        <begin position="6"/>
        <end position="126"/>
    </location>
</feature>
<dbReference type="Pfam" id="PF01850">
    <property type="entry name" value="PIN"/>
    <property type="match status" value="1"/>
</dbReference>
<dbReference type="AlphaFoldDB" id="A0A544QR53"/>
<keyword evidence="3" id="KW-1185">Reference proteome</keyword>
<evidence type="ECO:0000313" key="2">
    <source>
        <dbReference type="EMBL" id="TQQ81920.1"/>
    </source>
</evidence>
<evidence type="ECO:0000313" key="3">
    <source>
        <dbReference type="Proteomes" id="UP000315385"/>
    </source>
</evidence>
<accession>A0A544QR53</accession>
<protein>
    <submittedName>
        <fullName evidence="2">Type II toxin-antitoxin system VapC family toxin</fullName>
    </submittedName>
</protein>
<dbReference type="InterPro" id="IPR002716">
    <property type="entry name" value="PIN_dom"/>
</dbReference>
<comment type="caution">
    <text evidence="2">The sequence shown here is derived from an EMBL/GenBank/DDBJ whole genome shotgun (WGS) entry which is preliminary data.</text>
</comment>
<dbReference type="Proteomes" id="UP000315385">
    <property type="component" value="Unassembled WGS sequence"/>
</dbReference>
<dbReference type="SUPFAM" id="SSF88723">
    <property type="entry name" value="PIN domain-like"/>
    <property type="match status" value="1"/>
</dbReference>